<keyword evidence="3" id="KW-0285">Flavoprotein</keyword>
<dbReference type="Pfam" id="PF13450">
    <property type="entry name" value="NAD_binding_8"/>
    <property type="match status" value="1"/>
</dbReference>
<feature type="domain" description="UDP-galactopyranose mutase C-terminal" evidence="7">
    <location>
        <begin position="211"/>
        <end position="418"/>
    </location>
</feature>
<dbReference type="InterPro" id="IPR004379">
    <property type="entry name" value="UDP-GALP_mutase"/>
</dbReference>
<proteinExistence type="inferred from homology"/>
<sequence length="454" mass="51386">MINASDGVTAGHTTREPPGSGRRHDRSRSQSAGPVPASGTGTGPRGFARPAPLPSAVVDYSEFDLVVVGSGFFGLTVAERVAAELDKKVLVLDRRAHIGGNAYSEPEPETGIEIHRYGAHLFHTSNKRVWEYVNRFTEFTDYQHRVFAKYQGQVYAFPMNLALINQFFGTSHTPDEARALIAEQAAEIDTADAQNLEEKAISLIGRPLYEAFVRGYTAKQWQTDPKELPAANITRLPVRYTFNNRYFNDTYEGLPVDGYTAWLEKMADHPGIEVRLNTDWFDVRDQVPAGTPVVYTGPLDRYFGYSEGELGWRTLDFEQEVVATGDYQGTSVMNYNDEDVPFTRIHEFRHFHPERDYPTDKTVIVREYSRFAESGDEPYYPINTPDDRAKLERYRELARKETAERNVLFGGRLGTYKYLDMHMAIGSALTMFDNRITPYFTEGRALSGTETSED</sequence>
<evidence type="ECO:0000256" key="4">
    <source>
        <dbReference type="ARBA" id="ARBA00022827"/>
    </source>
</evidence>
<feature type="region of interest" description="Disordered" evidence="6">
    <location>
        <begin position="1"/>
        <end position="48"/>
    </location>
</feature>
<protein>
    <submittedName>
        <fullName evidence="8">UDP-galactopyranose mutase</fullName>
        <ecNumber evidence="8">5.4.99.9</ecNumber>
    </submittedName>
</protein>
<evidence type="ECO:0000256" key="6">
    <source>
        <dbReference type="SAM" id="MobiDB-lite"/>
    </source>
</evidence>
<comment type="caution">
    <text evidence="8">The sequence shown here is derived from an EMBL/GenBank/DDBJ whole genome shotgun (WGS) entry which is preliminary data.</text>
</comment>
<evidence type="ECO:0000256" key="2">
    <source>
        <dbReference type="ARBA" id="ARBA00009321"/>
    </source>
</evidence>
<evidence type="ECO:0000259" key="7">
    <source>
        <dbReference type="Pfam" id="PF03275"/>
    </source>
</evidence>
<dbReference type="InterPro" id="IPR015899">
    <property type="entry name" value="UDP-GalPyranose_mutase_C"/>
</dbReference>
<dbReference type="Proteomes" id="UP000820669">
    <property type="component" value="Unassembled WGS sequence"/>
</dbReference>
<evidence type="ECO:0000256" key="5">
    <source>
        <dbReference type="ARBA" id="ARBA00023235"/>
    </source>
</evidence>
<comment type="cofactor">
    <cofactor evidence="1">
        <name>FAD</name>
        <dbReference type="ChEBI" id="CHEBI:57692"/>
    </cofactor>
</comment>
<evidence type="ECO:0000313" key="8">
    <source>
        <dbReference type="EMBL" id="NMI01549.1"/>
    </source>
</evidence>
<dbReference type="NCBIfam" id="TIGR00031">
    <property type="entry name" value="UDP-GALP_mutase"/>
    <property type="match status" value="1"/>
</dbReference>
<dbReference type="SUPFAM" id="SSF54373">
    <property type="entry name" value="FAD-linked reductases, C-terminal domain"/>
    <property type="match status" value="1"/>
</dbReference>
<dbReference type="SUPFAM" id="SSF51971">
    <property type="entry name" value="Nucleotide-binding domain"/>
    <property type="match status" value="1"/>
</dbReference>
<dbReference type="EMBL" id="JAAXLA010000089">
    <property type="protein sequence ID" value="NMI01549.1"/>
    <property type="molecule type" value="Genomic_DNA"/>
</dbReference>
<reference evidence="8 9" key="1">
    <citation type="submission" date="2020-04" db="EMBL/GenBank/DDBJ databases">
        <authorList>
            <person name="Klaysubun C."/>
            <person name="Duangmal K."/>
            <person name="Lipun K."/>
        </authorList>
    </citation>
    <scope>NUCLEOTIDE SEQUENCE [LARGE SCALE GENOMIC DNA]</scope>
    <source>
        <strain evidence="8 9">K10HN5</strain>
    </source>
</reference>
<keyword evidence="5 8" id="KW-0413">Isomerase</keyword>
<dbReference type="GO" id="GO:0008767">
    <property type="term" value="F:UDP-galactopyranose mutase activity"/>
    <property type="evidence" value="ECO:0007669"/>
    <property type="project" value="UniProtKB-EC"/>
</dbReference>
<dbReference type="PANTHER" id="PTHR21197:SF0">
    <property type="entry name" value="UDP-GALACTOPYRANOSE MUTASE"/>
    <property type="match status" value="1"/>
</dbReference>
<organism evidence="8 9">
    <name type="scientific">Pseudonocardia acidicola</name>
    <dbReference type="NCBI Taxonomy" id="2724939"/>
    <lineage>
        <taxon>Bacteria</taxon>
        <taxon>Bacillati</taxon>
        <taxon>Actinomycetota</taxon>
        <taxon>Actinomycetes</taxon>
        <taxon>Pseudonocardiales</taxon>
        <taxon>Pseudonocardiaceae</taxon>
        <taxon>Pseudonocardia</taxon>
    </lineage>
</organism>
<comment type="similarity">
    <text evidence="2">Belongs to the UDP-galactopyranose/dTDP-fucopyranose mutase family.</text>
</comment>
<dbReference type="EC" id="5.4.99.9" evidence="8"/>
<gene>
    <name evidence="8" type="primary">glf</name>
    <name evidence="8" type="ORF">HF526_30260</name>
</gene>
<dbReference type="Gene3D" id="3.40.50.720">
    <property type="entry name" value="NAD(P)-binding Rossmann-like Domain"/>
    <property type="match status" value="3"/>
</dbReference>
<accession>A0ABX1SN28</accession>
<keyword evidence="4" id="KW-0274">FAD</keyword>
<keyword evidence="9" id="KW-1185">Reference proteome</keyword>
<evidence type="ECO:0000256" key="1">
    <source>
        <dbReference type="ARBA" id="ARBA00001974"/>
    </source>
</evidence>
<dbReference type="Pfam" id="PF03275">
    <property type="entry name" value="GLF"/>
    <property type="match status" value="1"/>
</dbReference>
<evidence type="ECO:0000256" key="3">
    <source>
        <dbReference type="ARBA" id="ARBA00022630"/>
    </source>
</evidence>
<dbReference type="PANTHER" id="PTHR21197">
    <property type="entry name" value="UDP-GALACTOPYRANOSE MUTASE"/>
    <property type="match status" value="1"/>
</dbReference>
<name>A0ABX1SN28_9PSEU</name>
<evidence type="ECO:0000313" key="9">
    <source>
        <dbReference type="Proteomes" id="UP000820669"/>
    </source>
</evidence>